<evidence type="ECO:0000313" key="2">
    <source>
        <dbReference type="EMBL" id="CAE0367061.1"/>
    </source>
</evidence>
<accession>A0A7S3NL12</accession>
<proteinExistence type="predicted"/>
<reference evidence="2" key="1">
    <citation type="submission" date="2021-01" db="EMBL/GenBank/DDBJ databases">
        <authorList>
            <person name="Corre E."/>
            <person name="Pelletier E."/>
            <person name="Niang G."/>
            <person name="Scheremetjew M."/>
            <person name="Finn R."/>
            <person name="Kale V."/>
            <person name="Holt S."/>
            <person name="Cochrane G."/>
            <person name="Meng A."/>
            <person name="Brown T."/>
            <person name="Cohen L."/>
        </authorList>
    </citation>
    <scope>NUCLEOTIDE SEQUENCE</scope>
    <source>
        <strain evidence="2">CCMP1510</strain>
    </source>
</reference>
<sequence>MAGRQSPTGADEEDDIITTELDTSIEENESQELSPPRTPPVRIINTFKPPPTPPRKHGRKRRNIGWDDDDDDVIVPTGFGERGKKCEECQRQGKRKFGTLANNWRDGWFQPLRNFPNSGNHRCCQQHMHGITNNNEPDSPYRSIRRNLFPSNDDF</sequence>
<name>A0A7S3NL12_9STRA</name>
<protein>
    <submittedName>
        <fullName evidence="2">Uncharacterized protein</fullName>
    </submittedName>
</protein>
<organism evidence="2">
    <name type="scientific">Aureoumbra lagunensis</name>
    <dbReference type="NCBI Taxonomy" id="44058"/>
    <lineage>
        <taxon>Eukaryota</taxon>
        <taxon>Sar</taxon>
        <taxon>Stramenopiles</taxon>
        <taxon>Ochrophyta</taxon>
        <taxon>Pelagophyceae</taxon>
        <taxon>Pelagomonadales</taxon>
        <taxon>Aureoumbra</taxon>
    </lineage>
</organism>
<feature type="compositionally biased region" description="Basic residues" evidence="1">
    <location>
        <begin position="54"/>
        <end position="63"/>
    </location>
</feature>
<feature type="compositionally biased region" description="Acidic residues" evidence="1">
    <location>
        <begin position="10"/>
        <end position="30"/>
    </location>
</feature>
<dbReference type="AlphaFoldDB" id="A0A7S3NL12"/>
<gene>
    <name evidence="2" type="ORF">ALAG00032_LOCUS7809</name>
</gene>
<evidence type="ECO:0000256" key="1">
    <source>
        <dbReference type="SAM" id="MobiDB-lite"/>
    </source>
</evidence>
<feature type="region of interest" description="Disordered" evidence="1">
    <location>
        <begin position="131"/>
        <end position="155"/>
    </location>
</feature>
<dbReference type="EMBL" id="HBIJ01011416">
    <property type="protein sequence ID" value="CAE0367061.1"/>
    <property type="molecule type" value="Transcribed_RNA"/>
</dbReference>
<feature type="region of interest" description="Disordered" evidence="1">
    <location>
        <begin position="1"/>
        <end position="80"/>
    </location>
</feature>